<dbReference type="RefSeq" id="WP_303913527.1">
    <property type="nucleotide sequence ID" value="NZ_DYXM01000196.1"/>
</dbReference>
<sequence length="380" mass="40579">MLALRTARAAAISVILTMAIVPAVPASPSSSIDAASQSGSTSTIADTVGSLGSGSKDESMNLLPDGFDLQAHRGGVGLHVESSPFSFGEALRVGVTTLELDTQITADGQVVVTHDRKINTSVCQDTEPLADDDPLFPYTEHFVKELTLAQIQTLDCGSLRKSDYPDQQLHPGSKMMTLAEVFDLVRESGNNEVRFNIETKVEASAPEETAPREQFVRRVHEEISASGMGDRVEIQSFDWGALRLMHEIDPSIPLVALTNGDFLEVGMPGKSAWLGGLDVDDFGGDGVAAAASLPGVKAYSPVDTTPQTCDVSKDECEPYTTPELVARAHELGLKVVPWTVDHTATMEYLIDAGVDGIITNYPDVLRKLLADRGIVVAGTE</sequence>
<dbReference type="PANTHER" id="PTHR46211">
    <property type="entry name" value="GLYCEROPHOSPHORYL DIESTER PHOSPHODIESTERASE"/>
    <property type="match status" value="1"/>
</dbReference>
<gene>
    <name evidence="4" type="ORF">K8V11_10060</name>
</gene>
<feature type="chain" id="PRO_5038667710" evidence="2">
    <location>
        <begin position="27"/>
        <end position="380"/>
    </location>
</feature>
<dbReference type="Proteomes" id="UP000776650">
    <property type="component" value="Unassembled WGS sequence"/>
</dbReference>
<feature type="region of interest" description="Disordered" evidence="1">
    <location>
        <begin position="30"/>
        <end position="55"/>
    </location>
</feature>
<keyword evidence="2" id="KW-0732">Signal</keyword>
<dbReference type="PANTHER" id="PTHR46211:SF14">
    <property type="entry name" value="GLYCEROPHOSPHODIESTER PHOSPHODIESTERASE"/>
    <property type="match status" value="1"/>
</dbReference>
<dbReference type="PROSITE" id="PS51704">
    <property type="entry name" value="GP_PDE"/>
    <property type="match status" value="1"/>
</dbReference>
<comment type="caution">
    <text evidence="4">The sequence shown here is derived from an EMBL/GenBank/DDBJ whole genome shotgun (WGS) entry which is preliminary data.</text>
</comment>
<organism evidence="4 5">
    <name type="scientific">Dietzia timorensis</name>
    <dbReference type="NCBI Taxonomy" id="499555"/>
    <lineage>
        <taxon>Bacteria</taxon>
        <taxon>Bacillati</taxon>
        <taxon>Actinomycetota</taxon>
        <taxon>Actinomycetes</taxon>
        <taxon>Mycobacteriales</taxon>
        <taxon>Dietziaceae</taxon>
        <taxon>Dietzia</taxon>
    </lineage>
</organism>
<dbReference type="Gene3D" id="3.20.20.190">
    <property type="entry name" value="Phosphatidylinositol (PI) phosphodiesterase"/>
    <property type="match status" value="1"/>
</dbReference>
<accession>A0A921JYX3</accession>
<proteinExistence type="predicted"/>
<feature type="signal peptide" evidence="2">
    <location>
        <begin position="1"/>
        <end position="26"/>
    </location>
</feature>
<dbReference type="EMBL" id="DYXM01000196">
    <property type="protein sequence ID" value="HJE91338.1"/>
    <property type="molecule type" value="Genomic_DNA"/>
</dbReference>
<feature type="domain" description="GP-PDE" evidence="3">
    <location>
        <begin position="67"/>
        <end position="369"/>
    </location>
</feature>
<dbReference type="InterPro" id="IPR030395">
    <property type="entry name" value="GP_PDE_dom"/>
</dbReference>
<dbReference type="Pfam" id="PF03009">
    <property type="entry name" value="GDPD"/>
    <property type="match status" value="1"/>
</dbReference>
<evidence type="ECO:0000313" key="5">
    <source>
        <dbReference type="Proteomes" id="UP000776650"/>
    </source>
</evidence>
<evidence type="ECO:0000256" key="1">
    <source>
        <dbReference type="SAM" id="MobiDB-lite"/>
    </source>
</evidence>
<dbReference type="AlphaFoldDB" id="A0A921JYX3"/>
<name>A0A921JYX3_9ACTN</name>
<reference evidence="4" key="2">
    <citation type="submission" date="2021-09" db="EMBL/GenBank/DDBJ databases">
        <authorList>
            <person name="Gilroy R."/>
        </authorList>
    </citation>
    <scope>NUCLEOTIDE SEQUENCE</scope>
    <source>
        <strain evidence="4">ChiGjej1B1-18357</strain>
    </source>
</reference>
<dbReference type="GO" id="GO:0008081">
    <property type="term" value="F:phosphoric diester hydrolase activity"/>
    <property type="evidence" value="ECO:0007669"/>
    <property type="project" value="InterPro"/>
</dbReference>
<feature type="compositionally biased region" description="Low complexity" evidence="1">
    <location>
        <begin position="30"/>
        <end position="42"/>
    </location>
</feature>
<reference evidence="4" key="1">
    <citation type="journal article" date="2021" name="PeerJ">
        <title>Extensive microbial diversity within the chicken gut microbiome revealed by metagenomics and culture.</title>
        <authorList>
            <person name="Gilroy R."/>
            <person name="Ravi A."/>
            <person name="Getino M."/>
            <person name="Pursley I."/>
            <person name="Horton D.L."/>
            <person name="Alikhan N.F."/>
            <person name="Baker D."/>
            <person name="Gharbi K."/>
            <person name="Hall N."/>
            <person name="Watson M."/>
            <person name="Adriaenssens E.M."/>
            <person name="Foster-Nyarko E."/>
            <person name="Jarju S."/>
            <person name="Secka A."/>
            <person name="Antonio M."/>
            <person name="Oren A."/>
            <person name="Chaudhuri R.R."/>
            <person name="La Ragione R."/>
            <person name="Hildebrand F."/>
            <person name="Pallen M.J."/>
        </authorList>
    </citation>
    <scope>NUCLEOTIDE SEQUENCE</scope>
    <source>
        <strain evidence="4">ChiGjej1B1-18357</strain>
    </source>
</reference>
<evidence type="ECO:0000313" key="4">
    <source>
        <dbReference type="EMBL" id="HJE91338.1"/>
    </source>
</evidence>
<evidence type="ECO:0000259" key="3">
    <source>
        <dbReference type="PROSITE" id="PS51704"/>
    </source>
</evidence>
<dbReference type="GO" id="GO:0006629">
    <property type="term" value="P:lipid metabolic process"/>
    <property type="evidence" value="ECO:0007669"/>
    <property type="project" value="InterPro"/>
</dbReference>
<evidence type="ECO:0000256" key="2">
    <source>
        <dbReference type="SAM" id="SignalP"/>
    </source>
</evidence>
<protein>
    <submittedName>
        <fullName evidence="4">Glycerophosphodiester phosphodiesterase</fullName>
    </submittedName>
</protein>
<dbReference type="InterPro" id="IPR017946">
    <property type="entry name" value="PLC-like_Pdiesterase_TIM-brl"/>
</dbReference>
<dbReference type="SUPFAM" id="SSF51695">
    <property type="entry name" value="PLC-like phosphodiesterases"/>
    <property type="match status" value="1"/>
</dbReference>